<dbReference type="AlphaFoldDB" id="A0AAV8URH0"/>
<comment type="subcellular location">
    <subcellularLocation>
        <location evidence="1">Membrane</location>
        <topology evidence="1">Multi-pass membrane protein</topology>
    </subcellularLocation>
</comment>
<proteinExistence type="inferred from homology"/>
<keyword evidence="5 6" id="KW-0472">Membrane</keyword>
<accession>A0AAV8URH0</accession>
<dbReference type="InterPro" id="IPR008590">
    <property type="entry name" value="TMEM_230/134"/>
</dbReference>
<comment type="similarity">
    <text evidence="2">Belongs to the TMEM134/TMEM230 family.</text>
</comment>
<organism evidence="7 8">
    <name type="scientific">Rhodosorus marinus</name>
    <dbReference type="NCBI Taxonomy" id="101924"/>
    <lineage>
        <taxon>Eukaryota</taxon>
        <taxon>Rhodophyta</taxon>
        <taxon>Stylonematophyceae</taxon>
        <taxon>Stylonematales</taxon>
        <taxon>Stylonemataceae</taxon>
        <taxon>Rhodosorus</taxon>
    </lineage>
</organism>
<evidence type="ECO:0008006" key="9">
    <source>
        <dbReference type="Google" id="ProtNLM"/>
    </source>
</evidence>
<evidence type="ECO:0000256" key="4">
    <source>
        <dbReference type="ARBA" id="ARBA00022989"/>
    </source>
</evidence>
<evidence type="ECO:0000256" key="5">
    <source>
        <dbReference type="ARBA" id="ARBA00023136"/>
    </source>
</evidence>
<dbReference type="EMBL" id="JAMWBK010000005">
    <property type="protein sequence ID" value="KAJ8905164.1"/>
    <property type="molecule type" value="Genomic_DNA"/>
</dbReference>
<comment type="caution">
    <text evidence="7">The sequence shown here is derived from an EMBL/GenBank/DDBJ whole genome shotgun (WGS) entry which is preliminary data.</text>
</comment>
<feature type="transmembrane region" description="Helical" evidence="6">
    <location>
        <begin position="51"/>
        <end position="73"/>
    </location>
</feature>
<keyword evidence="8" id="KW-1185">Reference proteome</keyword>
<dbReference type="GO" id="GO:0016020">
    <property type="term" value="C:membrane"/>
    <property type="evidence" value="ECO:0007669"/>
    <property type="project" value="UniProtKB-SubCell"/>
</dbReference>
<keyword evidence="4 6" id="KW-1133">Transmembrane helix</keyword>
<evidence type="ECO:0000313" key="8">
    <source>
        <dbReference type="Proteomes" id="UP001157974"/>
    </source>
</evidence>
<sequence length="92" mass="10306">MSLPKDDPITFEEEENRMPVRSITVAFILTGIGIVLLISAIGVGVHHPREALYILIVGSICIIPGLWALLMIYRARSGRRGYRVDQVNLFDK</sequence>
<feature type="transmembrane region" description="Helical" evidence="6">
    <location>
        <begin position="23"/>
        <end position="45"/>
    </location>
</feature>
<protein>
    <recommendedName>
        <fullName evidence="9">Transmembrane protein 230</fullName>
    </recommendedName>
</protein>
<dbReference type="Proteomes" id="UP001157974">
    <property type="component" value="Unassembled WGS sequence"/>
</dbReference>
<reference evidence="7 8" key="1">
    <citation type="journal article" date="2023" name="Nat. Commun.">
        <title>Origin of minicircular mitochondrial genomes in red algae.</title>
        <authorList>
            <person name="Lee Y."/>
            <person name="Cho C.H."/>
            <person name="Lee Y.M."/>
            <person name="Park S.I."/>
            <person name="Yang J.H."/>
            <person name="West J.A."/>
            <person name="Bhattacharya D."/>
            <person name="Yoon H.S."/>
        </authorList>
    </citation>
    <scope>NUCLEOTIDE SEQUENCE [LARGE SCALE GENOMIC DNA]</scope>
    <source>
        <strain evidence="7 8">CCMP1338</strain>
        <tissue evidence="7">Whole cell</tissue>
    </source>
</reference>
<evidence type="ECO:0000313" key="7">
    <source>
        <dbReference type="EMBL" id="KAJ8905164.1"/>
    </source>
</evidence>
<evidence type="ECO:0000256" key="6">
    <source>
        <dbReference type="SAM" id="Phobius"/>
    </source>
</evidence>
<evidence type="ECO:0000256" key="3">
    <source>
        <dbReference type="ARBA" id="ARBA00022692"/>
    </source>
</evidence>
<keyword evidence="3 6" id="KW-0812">Transmembrane</keyword>
<evidence type="ECO:0000256" key="1">
    <source>
        <dbReference type="ARBA" id="ARBA00004141"/>
    </source>
</evidence>
<name>A0AAV8URH0_9RHOD</name>
<gene>
    <name evidence="7" type="ORF">NDN08_001674</name>
</gene>
<dbReference type="Pfam" id="PF05915">
    <property type="entry name" value="TMEM_230_134"/>
    <property type="match status" value="1"/>
</dbReference>
<evidence type="ECO:0000256" key="2">
    <source>
        <dbReference type="ARBA" id="ARBA00007743"/>
    </source>
</evidence>